<dbReference type="InterPro" id="IPR000175">
    <property type="entry name" value="Na/ntran_symport"/>
</dbReference>
<evidence type="ECO:0000313" key="12">
    <source>
        <dbReference type="Proteomes" id="UP000683360"/>
    </source>
</evidence>
<dbReference type="Pfam" id="PF00209">
    <property type="entry name" value="SNF"/>
    <property type="match status" value="2"/>
</dbReference>
<feature type="transmembrane region" description="Helical" evidence="10">
    <location>
        <begin position="56"/>
        <end position="80"/>
    </location>
</feature>
<protein>
    <submittedName>
        <fullName evidence="11">SLC6A5_9</fullName>
    </submittedName>
</protein>
<feature type="transmembrane region" description="Helical" evidence="10">
    <location>
        <begin position="269"/>
        <end position="293"/>
    </location>
</feature>
<evidence type="ECO:0000256" key="2">
    <source>
        <dbReference type="ARBA" id="ARBA00006459"/>
    </source>
</evidence>
<dbReference type="GO" id="GO:0015179">
    <property type="term" value="F:L-amino acid transmembrane transporter activity"/>
    <property type="evidence" value="ECO:0007669"/>
    <property type="project" value="TreeGrafter"/>
</dbReference>
<feature type="transmembrane region" description="Helical" evidence="10">
    <location>
        <begin position="26"/>
        <end position="44"/>
    </location>
</feature>
<keyword evidence="3" id="KW-0813">Transport</keyword>
<gene>
    <name evidence="11" type="ORF">MEDL_15922</name>
</gene>
<comment type="similarity">
    <text evidence="2">Belongs to the sodium:neurotransmitter symporter (SNF) (TC 2.A.22) family.</text>
</comment>
<organism evidence="11 12">
    <name type="scientific">Mytilus edulis</name>
    <name type="common">Blue mussel</name>
    <dbReference type="NCBI Taxonomy" id="6550"/>
    <lineage>
        <taxon>Eukaryota</taxon>
        <taxon>Metazoa</taxon>
        <taxon>Spiralia</taxon>
        <taxon>Lophotrochozoa</taxon>
        <taxon>Mollusca</taxon>
        <taxon>Bivalvia</taxon>
        <taxon>Autobranchia</taxon>
        <taxon>Pteriomorphia</taxon>
        <taxon>Mytilida</taxon>
        <taxon>Mytiloidea</taxon>
        <taxon>Mytilidae</taxon>
        <taxon>Mytilinae</taxon>
        <taxon>Mytilus</taxon>
    </lineage>
</organism>
<evidence type="ECO:0000256" key="6">
    <source>
        <dbReference type="ARBA" id="ARBA00023136"/>
    </source>
</evidence>
<dbReference type="EMBL" id="CAJPWZ010000841">
    <property type="protein sequence ID" value="CAG2201331.1"/>
    <property type="molecule type" value="Genomic_DNA"/>
</dbReference>
<feature type="binding site" evidence="8">
    <location>
        <position position="32"/>
    </location>
    <ligand>
        <name>Na(+)</name>
        <dbReference type="ChEBI" id="CHEBI:29101"/>
        <label>1</label>
    </ligand>
</feature>
<dbReference type="PANTHER" id="PTHR11616">
    <property type="entry name" value="SODIUM/CHLORIDE DEPENDENT TRANSPORTER"/>
    <property type="match status" value="1"/>
</dbReference>
<keyword evidence="4 10" id="KW-0812">Transmembrane</keyword>
<keyword evidence="6 10" id="KW-0472">Membrane</keyword>
<feature type="binding site" evidence="8">
    <location>
        <position position="39"/>
    </location>
    <ligand>
        <name>Na(+)</name>
        <dbReference type="ChEBI" id="CHEBI:29101"/>
        <label>1</label>
    </ligand>
</feature>
<evidence type="ECO:0000256" key="1">
    <source>
        <dbReference type="ARBA" id="ARBA00004141"/>
    </source>
</evidence>
<keyword evidence="7" id="KW-0325">Glycoprotein</keyword>
<keyword evidence="5 10" id="KW-1133">Transmembrane helix</keyword>
<dbReference type="Proteomes" id="UP000683360">
    <property type="component" value="Unassembled WGS sequence"/>
</dbReference>
<feature type="transmembrane region" description="Helical" evidence="10">
    <location>
        <begin position="406"/>
        <end position="426"/>
    </location>
</feature>
<evidence type="ECO:0000256" key="8">
    <source>
        <dbReference type="PIRSR" id="PIRSR600175-1"/>
    </source>
</evidence>
<dbReference type="AlphaFoldDB" id="A0A8S3R2F6"/>
<keyword evidence="8" id="KW-0479">Metal-binding</keyword>
<dbReference type="GO" id="GO:0005283">
    <property type="term" value="F:amino acid:sodium symporter activity"/>
    <property type="evidence" value="ECO:0007669"/>
    <property type="project" value="TreeGrafter"/>
</dbReference>
<sequence length="483" mass="54320">MSSSNISPVTEDEIPARGQWGRKIEYFLTMLGFTVGLGNLWRFPYICLRNGGGVGIGIVIMNVICGLYYNIILAWTIYYIGNSFIGPLPWTTCDNTWNTQQCVADRGVLNQGRNYTTQNHNLTIKMLKIDVDNTTTLNDYTWTNDTLKLMTAQEEFWQYNVLQMSSGIHDIGDLNWRLTLCLFGAWVVYVTATLPYILLTIVLVKGLTLDGAIGGVILYLKPDFSKLLKLQVWMEASIQVFYSLGATWGPLFTMASFNKFKNNCLRDSIILSFIGEGTSVYAGLIIFTVLGFMSARFSLPLDKIVTSGPGLGFIVYPEALGQLPGQNIWSALFFCDAAYCRFRHPGLDRFSRDVKLMLGRGIPIFFRICICFITPSILLAVLVYSITAYQPPTYGSYQYPDAAVGFGIFVSVFPLIPIIVCAFIVVQNMPGETYKQKITTAFRPSSKWKPAIKEIQSDYYENGAVQQTRFFEKVKLNLIGEIF</sequence>
<evidence type="ECO:0000313" key="11">
    <source>
        <dbReference type="EMBL" id="CAG2201331.1"/>
    </source>
</evidence>
<accession>A0A8S3R2F6</accession>
<keyword evidence="9" id="KW-1015">Disulfide bond</keyword>
<dbReference type="GO" id="GO:0005886">
    <property type="term" value="C:plasma membrane"/>
    <property type="evidence" value="ECO:0007669"/>
    <property type="project" value="TreeGrafter"/>
</dbReference>
<dbReference type="InterPro" id="IPR037272">
    <property type="entry name" value="SNS_sf"/>
</dbReference>
<keyword evidence="12" id="KW-1185">Reference proteome</keyword>
<feature type="binding site" evidence="8">
    <location>
        <position position="243"/>
    </location>
    <ligand>
        <name>Na(+)</name>
        <dbReference type="ChEBI" id="CHEBI:29101"/>
        <label>1</label>
    </ligand>
</feature>
<evidence type="ECO:0000256" key="3">
    <source>
        <dbReference type="ARBA" id="ARBA00022448"/>
    </source>
</evidence>
<dbReference type="OrthoDB" id="6150485at2759"/>
<dbReference type="PRINTS" id="PR00176">
    <property type="entry name" value="NANEUSMPORT"/>
</dbReference>
<dbReference type="PROSITE" id="PS50267">
    <property type="entry name" value="NA_NEUROTRAN_SYMP_3"/>
    <property type="match status" value="2"/>
</dbReference>
<comment type="caution">
    <text evidence="11">The sequence shown here is derived from an EMBL/GenBank/DDBJ whole genome shotgun (WGS) entry which is preliminary data.</text>
</comment>
<feature type="transmembrane region" description="Helical" evidence="10">
    <location>
        <begin position="364"/>
        <end position="386"/>
    </location>
</feature>
<dbReference type="SUPFAM" id="SSF161070">
    <property type="entry name" value="SNF-like"/>
    <property type="match status" value="1"/>
</dbReference>
<evidence type="ECO:0000256" key="9">
    <source>
        <dbReference type="PIRSR" id="PIRSR600175-2"/>
    </source>
</evidence>
<comment type="subcellular location">
    <subcellularLocation>
        <location evidence="1">Membrane</location>
        <topology evidence="1">Multi-pass membrane protein</topology>
    </subcellularLocation>
</comment>
<evidence type="ECO:0000256" key="10">
    <source>
        <dbReference type="SAM" id="Phobius"/>
    </source>
</evidence>
<feature type="transmembrane region" description="Helical" evidence="10">
    <location>
        <begin position="240"/>
        <end position="257"/>
    </location>
</feature>
<evidence type="ECO:0000256" key="7">
    <source>
        <dbReference type="ARBA" id="ARBA00023180"/>
    </source>
</evidence>
<name>A0A8S3R2F6_MYTED</name>
<evidence type="ECO:0000256" key="5">
    <source>
        <dbReference type="ARBA" id="ARBA00022989"/>
    </source>
</evidence>
<feature type="disulfide bond" evidence="9">
    <location>
        <begin position="93"/>
        <end position="102"/>
    </location>
</feature>
<dbReference type="GO" id="GO:0046872">
    <property type="term" value="F:metal ion binding"/>
    <property type="evidence" value="ECO:0007669"/>
    <property type="project" value="UniProtKB-KW"/>
</dbReference>
<dbReference type="GO" id="GO:0089718">
    <property type="term" value="P:amino acid import across plasma membrane"/>
    <property type="evidence" value="ECO:0007669"/>
    <property type="project" value="TreeGrafter"/>
</dbReference>
<reference evidence="11" key="1">
    <citation type="submission" date="2021-03" db="EMBL/GenBank/DDBJ databases">
        <authorList>
            <person name="Bekaert M."/>
        </authorList>
    </citation>
    <scope>NUCLEOTIDE SEQUENCE</scope>
</reference>
<feature type="binding site" evidence="8">
    <location>
        <position position="35"/>
    </location>
    <ligand>
        <name>Na(+)</name>
        <dbReference type="ChEBI" id="CHEBI:29101"/>
        <label>1</label>
    </ligand>
</feature>
<evidence type="ECO:0000256" key="4">
    <source>
        <dbReference type="ARBA" id="ARBA00022692"/>
    </source>
</evidence>
<dbReference type="PANTHER" id="PTHR11616:SF321">
    <property type="entry name" value="SODIUM-DEPENDENT NUTRIENT AMINO ACID TRANSPORTER 1-RELATED"/>
    <property type="match status" value="1"/>
</dbReference>
<proteinExistence type="inferred from homology"/>
<keyword evidence="8" id="KW-0915">Sodium</keyword>